<dbReference type="RefSeq" id="WP_303886719.1">
    <property type="nucleotide sequence ID" value="NZ_JAGZCC010000022.1"/>
</dbReference>
<dbReference type="EMBL" id="JAGZCC010000022">
    <property type="protein sequence ID" value="MBS5588157.1"/>
    <property type="molecule type" value="Genomic_DNA"/>
</dbReference>
<keyword evidence="1" id="KW-0472">Membrane</keyword>
<proteinExistence type="predicted"/>
<dbReference type="AlphaFoldDB" id="A0A943I400"/>
<protein>
    <submittedName>
        <fullName evidence="2">Uncharacterized protein</fullName>
    </submittedName>
</protein>
<dbReference type="Proteomes" id="UP000751224">
    <property type="component" value="Unassembled WGS sequence"/>
</dbReference>
<feature type="transmembrane region" description="Helical" evidence="1">
    <location>
        <begin position="12"/>
        <end position="29"/>
    </location>
</feature>
<reference evidence="2" key="1">
    <citation type="submission" date="2021-02" db="EMBL/GenBank/DDBJ databases">
        <title>Infant gut strain persistence is associated with maternal origin, phylogeny, and functional potential including surface adhesion and iron acquisition.</title>
        <authorList>
            <person name="Lou Y.C."/>
        </authorList>
    </citation>
    <scope>NUCLEOTIDE SEQUENCE</scope>
    <source>
        <strain evidence="2">L3_108_000G1_dasL3_108_000G1_metabat.metabat.11</strain>
    </source>
</reference>
<feature type="transmembrane region" description="Helical" evidence="1">
    <location>
        <begin position="86"/>
        <end position="105"/>
    </location>
</feature>
<name>A0A943I400_9FIRM</name>
<keyword evidence="1" id="KW-1133">Transmembrane helix</keyword>
<evidence type="ECO:0000256" key="1">
    <source>
        <dbReference type="SAM" id="Phobius"/>
    </source>
</evidence>
<evidence type="ECO:0000313" key="2">
    <source>
        <dbReference type="EMBL" id="MBS5588157.1"/>
    </source>
</evidence>
<gene>
    <name evidence="2" type="ORF">KHX14_04970</name>
</gene>
<comment type="caution">
    <text evidence="2">The sequence shown here is derived from an EMBL/GenBank/DDBJ whole genome shotgun (WGS) entry which is preliminary data.</text>
</comment>
<feature type="transmembrane region" description="Helical" evidence="1">
    <location>
        <begin position="41"/>
        <end position="66"/>
    </location>
</feature>
<accession>A0A943I400</accession>
<keyword evidence="1" id="KW-0812">Transmembrane</keyword>
<feature type="transmembrane region" description="Helical" evidence="1">
    <location>
        <begin position="125"/>
        <end position="147"/>
    </location>
</feature>
<evidence type="ECO:0000313" key="3">
    <source>
        <dbReference type="Proteomes" id="UP000751224"/>
    </source>
</evidence>
<organism evidence="2 3">
    <name type="scientific">Thomasclavelia spiroformis</name>
    <dbReference type="NCBI Taxonomy" id="29348"/>
    <lineage>
        <taxon>Bacteria</taxon>
        <taxon>Bacillati</taxon>
        <taxon>Bacillota</taxon>
        <taxon>Erysipelotrichia</taxon>
        <taxon>Erysipelotrichales</taxon>
        <taxon>Coprobacillaceae</taxon>
        <taxon>Thomasclavelia</taxon>
    </lineage>
</organism>
<sequence>MQDFLVAHLNNIVLIFLLLVYIVCLNGLYSKRKLLIKFRKVFICFFIISLVGLMIGTIRNELLLYWFNDASFTIASKFELFIKLSYDFISIIIIVIIIILIKNILNYMKNNKQELIRKIAINTNLIAILIIVRTVIIPLFVKIIRILELFGLNNQTSSSNDVFLYALPYLGLQEVMIIVVTIFINIIGLNNQNRGEEDVVAK</sequence>
<feature type="transmembrane region" description="Helical" evidence="1">
    <location>
        <begin position="167"/>
        <end position="187"/>
    </location>
</feature>